<evidence type="ECO:0000256" key="2">
    <source>
        <dbReference type="ARBA" id="ARBA00022559"/>
    </source>
</evidence>
<dbReference type="GO" id="GO:0020037">
    <property type="term" value="F:heme binding"/>
    <property type="evidence" value="ECO:0007669"/>
    <property type="project" value="InterPro"/>
</dbReference>
<dbReference type="GO" id="GO:0005737">
    <property type="term" value="C:cytoplasm"/>
    <property type="evidence" value="ECO:0007669"/>
    <property type="project" value="TreeGrafter"/>
</dbReference>
<evidence type="ECO:0000256" key="1">
    <source>
        <dbReference type="ARBA" id="ARBA00005329"/>
    </source>
</evidence>
<dbReference type="CDD" id="cd08152">
    <property type="entry name" value="y4iL_like"/>
    <property type="match status" value="1"/>
</dbReference>
<sequence>MRWFSQGLRWSTLLIICLVAVLLFAQPAFAQASSVAEPDQSAAISKIVEISKQSQPPKLRGQHPKGHGTVWAEFTVAPDLSQNLRVGVFQEPGKTYPAWIRFSNARDTDDTKPGLQGMAIKLMDVAGDKVLESEKTAQTQDFVMVNHPVFFIRNASDFAEFFTALATGKQSEFFKTHQQEAKITQSLQTKQTQNPLAAQYWSTTPYQFGETAIKFAVRPTSQIGDEMGNTPDYLRAAMANSLMAQDATFDFLIQQQNDAAKTPIEDPTVEWHESDAPLQKVATIRIPRQIFDTPEQNAFGEALSFTPWHSLPEHQPLGSINRARKAIYQATSEQRHREMEIAVAEPTPDTFTPRLLNP</sequence>
<dbReference type="InterPro" id="IPR020835">
    <property type="entry name" value="Catalase_sf"/>
</dbReference>
<evidence type="ECO:0000256" key="3">
    <source>
        <dbReference type="ARBA" id="ARBA00022617"/>
    </source>
</evidence>
<proteinExistence type="inferred from homology"/>
<dbReference type="PANTHER" id="PTHR11465:SF9">
    <property type="entry name" value="CATALASE"/>
    <property type="match status" value="1"/>
</dbReference>
<evidence type="ECO:0000256" key="4">
    <source>
        <dbReference type="ARBA" id="ARBA00022723"/>
    </source>
</evidence>
<dbReference type="InterPro" id="IPR018028">
    <property type="entry name" value="Catalase"/>
</dbReference>
<evidence type="ECO:0000256" key="7">
    <source>
        <dbReference type="SAM" id="SignalP"/>
    </source>
</evidence>
<evidence type="ECO:0000256" key="5">
    <source>
        <dbReference type="ARBA" id="ARBA00023002"/>
    </source>
</evidence>
<accession>A0AA97AK43</accession>
<name>A0AA97AK43_9CYAN</name>
<evidence type="ECO:0000259" key="8">
    <source>
        <dbReference type="SMART" id="SM01060"/>
    </source>
</evidence>
<keyword evidence="3" id="KW-0349">Heme</keyword>
<dbReference type="Gene3D" id="2.40.180.10">
    <property type="entry name" value="Catalase core domain"/>
    <property type="match status" value="1"/>
</dbReference>
<keyword evidence="6" id="KW-0408">Iron</keyword>
<dbReference type="PANTHER" id="PTHR11465">
    <property type="entry name" value="CATALASE"/>
    <property type="match status" value="1"/>
</dbReference>
<dbReference type="AlphaFoldDB" id="A0AA97AK43"/>
<feature type="signal peptide" evidence="7">
    <location>
        <begin position="1"/>
        <end position="30"/>
    </location>
</feature>
<evidence type="ECO:0000256" key="6">
    <source>
        <dbReference type="ARBA" id="ARBA00023004"/>
    </source>
</evidence>
<reference evidence="9" key="1">
    <citation type="submission" date="2020-05" db="EMBL/GenBank/DDBJ databases">
        <authorList>
            <person name="Zhu T."/>
            <person name="Keshari N."/>
            <person name="Lu X."/>
        </authorList>
    </citation>
    <scope>NUCLEOTIDE SEQUENCE</scope>
    <source>
        <strain evidence="9">NK1-12</strain>
    </source>
</reference>
<keyword evidence="5" id="KW-0560">Oxidoreductase</keyword>
<dbReference type="GO" id="GO:0004096">
    <property type="term" value="F:catalase activity"/>
    <property type="evidence" value="ECO:0007669"/>
    <property type="project" value="InterPro"/>
</dbReference>
<keyword evidence="7" id="KW-0732">Signal</keyword>
<feature type="domain" description="Catalase core" evidence="8">
    <location>
        <begin position="28"/>
        <end position="355"/>
    </location>
</feature>
<dbReference type="SUPFAM" id="SSF56634">
    <property type="entry name" value="Heme-dependent catalase-like"/>
    <property type="match status" value="1"/>
</dbReference>
<evidence type="ECO:0000313" key="9">
    <source>
        <dbReference type="EMBL" id="WNZ23312.1"/>
    </source>
</evidence>
<dbReference type="GO" id="GO:0042542">
    <property type="term" value="P:response to hydrogen peroxide"/>
    <property type="evidence" value="ECO:0007669"/>
    <property type="project" value="TreeGrafter"/>
</dbReference>
<dbReference type="SMART" id="SM01060">
    <property type="entry name" value="Catalase"/>
    <property type="match status" value="1"/>
</dbReference>
<dbReference type="GO" id="GO:0046872">
    <property type="term" value="F:metal ion binding"/>
    <property type="evidence" value="ECO:0007669"/>
    <property type="project" value="UniProtKB-KW"/>
</dbReference>
<keyword evidence="2" id="KW-0575">Peroxidase</keyword>
<dbReference type="EMBL" id="CP053586">
    <property type="protein sequence ID" value="WNZ23312.1"/>
    <property type="molecule type" value="Genomic_DNA"/>
</dbReference>
<feature type="chain" id="PRO_5041697548" evidence="7">
    <location>
        <begin position="31"/>
        <end position="358"/>
    </location>
</feature>
<protein>
    <submittedName>
        <fullName evidence="9">Catalase family protein</fullName>
    </submittedName>
</protein>
<keyword evidence="4" id="KW-0479">Metal-binding</keyword>
<dbReference type="Pfam" id="PF00199">
    <property type="entry name" value="Catalase"/>
    <property type="match status" value="1"/>
</dbReference>
<dbReference type="RefSeq" id="WP_316434928.1">
    <property type="nucleotide sequence ID" value="NZ_CP053586.1"/>
</dbReference>
<gene>
    <name evidence="9" type="ORF">HJG54_10905</name>
</gene>
<dbReference type="InterPro" id="IPR011614">
    <property type="entry name" value="Catalase_core"/>
</dbReference>
<organism evidence="9">
    <name type="scientific">Leptolyngbya sp. NK1-12</name>
    <dbReference type="NCBI Taxonomy" id="2547451"/>
    <lineage>
        <taxon>Bacteria</taxon>
        <taxon>Bacillati</taxon>
        <taxon>Cyanobacteriota</taxon>
        <taxon>Cyanophyceae</taxon>
        <taxon>Leptolyngbyales</taxon>
        <taxon>Leptolyngbyaceae</taxon>
        <taxon>Leptolyngbya group</taxon>
        <taxon>Leptolyngbya</taxon>
    </lineage>
</organism>
<dbReference type="GO" id="GO:0042744">
    <property type="term" value="P:hydrogen peroxide catabolic process"/>
    <property type="evidence" value="ECO:0007669"/>
    <property type="project" value="TreeGrafter"/>
</dbReference>
<comment type="similarity">
    <text evidence="1">Belongs to the catalase family.</text>
</comment>